<organism evidence="2 3">
    <name type="scientific">Pseudoalteromonas atlantica</name>
    <name type="common">Alteromonas atlantica</name>
    <dbReference type="NCBI Taxonomy" id="288"/>
    <lineage>
        <taxon>Bacteria</taxon>
        <taxon>Pseudomonadati</taxon>
        <taxon>Pseudomonadota</taxon>
        <taxon>Gammaproteobacteria</taxon>
        <taxon>Alteromonadales</taxon>
        <taxon>Pseudoalteromonadaceae</taxon>
        <taxon>Pseudoalteromonas</taxon>
    </lineage>
</organism>
<evidence type="ECO:0000313" key="2">
    <source>
        <dbReference type="EMBL" id="GEK76096.1"/>
    </source>
</evidence>
<evidence type="ECO:0000256" key="1">
    <source>
        <dbReference type="SAM" id="SignalP"/>
    </source>
</evidence>
<feature type="signal peptide" evidence="1">
    <location>
        <begin position="1"/>
        <end position="23"/>
    </location>
</feature>
<gene>
    <name evidence="2" type="ORF">PAT01_14000</name>
</gene>
<feature type="chain" id="PRO_5045437813" evidence="1">
    <location>
        <begin position="24"/>
        <end position="121"/>
    </location>
</feature>
<sequence length="121" mass="13103">MQRFYSNLLVVVMLLTFVGQAVASVNQQCEMPHMSLSAKHATHVMSESKLHTGMMEMDCCSDEADVQNDCHCPINGCGSSSILTSPALFPAFSLSSEKVTQLNSGISSPPSNTLYRPPMFA</sequence>
<keyword evidence="3" id="KW-1185">Reference proteome</keyword>
<dbReference type="RefSeq" id="WP_318299742.1">
    <property type="nucleotide sequence ID" value="NZ_BJUT01000010.1"/>
</dbReference>
<name>A0ABQ0UC86_PSEAF</name>
<keyword evidence="1" id="KW-0732">Signal</keyword>
<dbReference type="EMBL" id="BJUT01000010">
    <property type="protein sequence ID" value="GEK76096.1"/>
    <property type="molecule type" value="Genomic_DNA"/>
</dbReference>
<comment type="caution">
    <text evidence="2">The sequence shown here is derived from an EMBL/GenBank/DDBJ whole genome shotgun (WGS) entry which is preliminary data.</text>
</comment>
<protein>
    <submittedName>
        <fullName evidence="2">Uncharacterized protein</fullName>
    </submittedName>
</protein>
<reference evidence="2 3" key="1">
    <citation type="submission" date="2019-07" db="EMBL/GenBank/DDBJ databases">
        <title>Whole genome shotgun sequence of Pseudoalteromonas atlantica NBRC 103033.</title>
        <authorList>
            <person name="Hosoyama A."/>
            <person name="Uohara A."/>
            <person name="Ohji S."/>
            <person name="Ichikawa N."/>
        </authorList>
    </citation>
    <scope>NUCLEOTIDE SEQUENCE [LARGE SCALE GENOMIC DNA]</scope>
    <source>
        <strain evidence="2 3">NBRC 103033</strain>
    </source>
</reference>
<proteinExistence type="predicted"/>
<evidence type="ECO:0000313" key="3">
    <source>
        <dbReference type="Proteomes" id="UP000321189"/>
    </source>
</evidence>
<accession>A0ABQ0UC86</accession>
<dbReference type="Proteomes" id="UP000321189">
    <property type="component" value="Unassembled WGS sequence"/>
</dbReference>